<reference evidence="4" key="1">
    <citation type="submission" date="2025-08" db="UniProtKB">
        <authorList>
            <consortium name="RefSeq"/>
        </authorList>
    </citation>
    <scope>IDENTIFICATION</scope>
    <source>
        <strain evidence="4">J_2021</strain>
        <tissue evidence="4">Erythrocytes</tissue>
    </source>
</reference>
<feature type="region of interest" description="Disordered" evidence="1">
    <location>
        <begin position="433"/>
        <end position="506"/>
    </location>
</feature>
<gene>
    <name evidence="4" type="primary">LOC121395370</name>
</gene>
<dbReference type="AlphaFoldDB" id="A0A8J1L557"/>
<dbReference type="KEGG" id="xla:121395370"/>
<feature type="region of interest" description="Disordered" evidence="1">
    <location>
        <begin position="20"/>
        <end position="102"/>
    </location>
</feature>
<feature type="domain" description="Lamina-associated polypeptide 2 alpha C-terminal" evidence="2">
    <location>
        <begin position="214"/>
        <end position="426"/>
    </location>
</feature>
<feature type="compositionally biased region" description="Basic residues" evidence="1">
    <location>
        <begin position="440"/>
        <end position="455"/>
    </location>
</feature>
<sequence length="506" mass="56402">MASADEDLVSLIEEIDLPDRHRKLKTKIKKATKASTKRKDRSRSVSPVQSTLQPSGSAPGNSGTLTPTILVPQDSQSQVHIPLPISPMQPSGSTSTPAQLQAPPDFSQFLSWFQSTIQTTLDKAVIKQSDRTPVMGGKRKRKRSPSPPSEDDMADASPTSPKESDSYSSTEEGAISDSQSSSSSEDISKQPEEVKDLLRYIFTTLEIKEEQVSLSKADKVLGNSSKRPRSFPVCRSTSRLIETEWAQPDKKVNIPPKFFNNYPVQEEFKIWDKIPKVDPPIVRLSRHTMLPAEDAGSLRDPMDKKMDYVLKKDFQSAAAILRPAAAASTVAKTAKYWCQELSHSPPTDPEKFLQDIDKIKSALTFLGEATLDITKLAARASAASVAARRALWLRHWAGDTTSKNRLTSLKFSGSQLFGPELKQIISEVTGGKGAFLPQAKRPRRDFHRRNYHHQKSWSTNGNKQSRPPRQQGQGQSNRRYRSPWQPSWQNQQKFSKKPISAKGQDS</sequence>
<evidence type="ECO:0000313" key="4">
    <source>
        <dbReference type="RefSeq" id="XP_041424692.1"/>
    </source>
</evidence>
<accession>A0A8J1L557</accession>
<protein>
    <submittedName>
        <fullName evidence="4">Lamina-associated polypeptide 2, isoforms alpha/zeta-like</fullName>
    </submittedName>
</protein>
<dbReference type="InterPro" id="IPR021623">
    <property type="entry name" value="LAP2alpha_C"/>
</dbReference>
<dbReference type="Gene3D" id="1.10.287.3160">
    <property type="match status" value="1"/>
</dbReference>
<evidence type="ECO:0000259" key="2">
    <source>
        <dbReference type="Pfam" id="PF11560"/>
    </source>
</evidence>
<dbReference type="RefSeq" id="XP_041424692.1">
    <property type="nucleotide sequence ID" value="XM_041568758.1"/>
</dbReference>
<feature type="compositionally biased region" description="Basic residues" evidence="1">
    <location>
        <begin position="20"/>
        <end position="41"/>
    </location>
</feature>
<evidence type="ECO:0000256" key="1">
    <source>
        <dbReference type="SAM" id="MobiDB-lite"/>
    </source>
</evidence>
<dbReference type="Pfam" id="PF11560">
    <property type="entry name" value="LAP2alpha"/>
    <property type="match status" value="1"/>
</dbReference>
<keyword evidence="3" id="KW-1185">Reference proteome</keyword>
<feature type="compositionally biased region" description="Low complexity" evidence="1">
    <location>
        <begin position="175"/>
        <end position="185"/>
    </location>
</feature>
<dbReference type="GeneID" id="121395370"/>
<organism evidence="3 4">
    <name type="scientific">Xenopus laevis</name>
    <name type="common">African clawed frog</name>
    <dbReference type="NCBI Taxonomy" id="8355"/>
    <lineage>
        <taxon>Eukaryota</taxon>
        <taxon>Metazoa</taxon>
        <taxon>Chordata</taxon>
        <taxon>Craniata</taxon>
        <taxon>Vertebrata</taxon>
        <taxon>Euteleostomi</taxon>
        <taxon>Amphibia</taxon>
        <taxon>Batrachia</taxon>
        <taxon>Anura</taxon>
        <taxon>Pipoidea</taxon>
        <taxon>Pipidae</taxon>
        <taxon>Xenopodinae</taxon>
        <taxon>Xenopus</taxon>
        <taxon>Xenopus</taxon>
    </lineage>
</organism>
<feature type="compositionally biased region" description="Polar residues" evidence="1">
    <location>
        <begin position="88"/>
        <end position="99"/>
    </location>
</feature>
<dbReference type="Proteomes" id="UP000186698">
    <property type="component" value="Chromosome 7L"/>
</dbReference>
<feature type="compositionally biased region" description="Polar residues" evidence="1">
    <location>
        <begin position="44"/>
        <end position="79"/>
    </location>
</feature>
<name>A0A8J1L557_XENLA</name>
<feature type="compositionally biased region" description="Polar residues" evidence="1">
    <location>
        <begin position="157"/>
        <end position="171"/>
    </location>
</feature>
<dbReference type="OrthoDB" id="9908756at2759"/>
<feature type="compositionally biased region" description="Polar residues" evidence="1">
    <location>
        <begin position="484"/>
        <end position="493"/>
    </location>
</feature>
<feature type="compositionally biased region" description="Low complexity" evidence="1">
    <location>
        <begin position="464"/>
        <end position="476"/>
    </location>
</feature>
<proteinExistence type="predicted"/>
<feature type="region of interest" description="Disordered" evidence="1">
    <location>
        <begin position="124"/>
        <end position="190"/>
    </location>
</feature>
<evidence type="ECO:0000313" key="3">
    <source>
        <dbReference type="Proteomes" id="UP000186698"/>
    </source>
</evidence>